<evidence type="ECO:0000256" key="11">
    <source>
        <dbReference type="RuleBase" id="RU003656"/>
    </source>
</evidence>
<evidence type="ECO:0000313" key="16">
    <source>
        <dbReference type="Proteomes" id="UP001205861"/>
    </source>
</evidence>
<dbReference type="InterPro" id="IPR020546">
    <property type="entry name" value="ATP_synth_F1_dsu/esu_N"/>
</dbReference>
<comment type="caution">
    <text evidence="15">The sequence shown here is derived from an EMBL/GenBank/DDBJ whole genome shotgun (WGS) entry which is preliminary data.</text>
</comment>
<evidence type="ECO:0000259" key="14">
    <source>
        <dbReference type="Pfam" id="PF02823"/>
    </source>
</evidence>
<dbReference type="Pfam" id="PF02823">
    <property type="entry name" value="ATP-synt_DE_N"/>
    <property type="match status" value="1"/>
</dbReference>
<evidence type="ECO:0000256" key="2">
    <source>
        <dbReference type="ARBA" id="ARBA00004202"/>
    </source>
</evidence>
<keyword evidence="16" id="KW-1185">Reference proteome</keyword>
<evidence type="ECO:0000313" key="15">
    <source>
        <dbReference type="EMBL" id="MCS0608523.1"/>
    </source>
</evidence>
<evidence type="ECO:0000259" key="13">
    <source>
        <dbReference type="Pfam" id="PF00401"/>
    </source>
</evidence>
<keyword evidence="6 10" id="KW-0406">Ion transport</keyword>
<dbReference type="InterPro" id="IPR036794">
    <property type="entry name" value="ATP_F1_dsu/esu_C_sf"/>
</dbReference>
<keyword evidence="12" id="KW-0175">Coiled coil</keyword>
<dbReference type="SUPFAM" id="SSF46604">
    <property type="entry name" value="Epsilon subunit of F1F0-ATP synthase C-terminal domain"/>
    <property type="match status" value="1"/>
</dbReference>
<evidence type="ECO:0000256" key="8">
    <source>
        <dbReference type="ARBA" id="ARBA00023196"/>
    </source>
</evidence>
<dbReference type="Proteomes" id="UP001205861">
    <property type="component" value="Unassembled WGS sequence"/>
</dbReference>
<comment type="subcellular location">
    <subcellularLocation>
        <location evidence="2 10">Cell membrane</location>
        <topology evidence="2 10">Peripheral membrane protein</topology>
    </subcellularLocation>
</comment>
<evidence type="ECO:0000256" key="9">
    <source>
        <dbReference type="ARBA" id="ARBA00023310"/>
    </source>
</evidence>
<dbReference type="InterPro" id="IPR020547">
    <property type="entry name" value="ATP_synth_F1_esu_C"/>
</dbReference>
<dbReference type="NCBIfam" id="NF001847">
    <property type="entry name" value="PRK00571.1-4"/>
    <property type="match status" value="1"/>
</dbReference>
<evidence type="ECO:0000256" key="1">
    <source>
        <dbReference type="ARBA" id="ARBA00003543"/>
    </source>
</evidence>
<dbReference type="Pfam" id="PF00401">
    <property type="entry name" value="ATP-synt_DE"/>
    <property type="match status" value="1"/>
</dbReference>
<keyword evidence="8 10" id="KW-0139">CF(1)</keyword>
<gene>
    <name evidence="10" type="primary">atpC</name>
    <name evidence="15" type="ORF">NX773_10140</name>
</gene>
<dbReference type="CDD" id="cd12152">
    <property type="entry name" value="F1-ATPase_delta"/>
    <property type="match status" value="1"/>
</dbReference>
<feature type="domain" description="ATP synthase epsilon subunit C-terminal" evidence="13">
    <location>
        <begin position="93"/>
        <end position="136"/>
    </location>
</feature>
<dbReference type="InterPro" id="IPR001469">
    <property type="entry name" value="ATP_synth_F1_dsu/esu"/>
</dbReference>
<dbReference type="EMBL" id="JANUGV010000002">
    <property type="protein sequence ID" value="MCS0608523.1"/>
    <property type="molecule type" value="Genomic_DNA"/>
</dbReference>
<evidence type="ECO:0000256" key="4">
    <source>
        <dbReference type="ARBA" id="ARBA00011648"/>
    </source>
</evidence>
<dbReference type="NCBIfam" id="TIGR01216">
    <property type="entry name" value="ATP_synt_epsi"/>
    <property type="match status" value="1"/>
</dbReference>
<keyword evidence="10" id="KW-0375">Hydrogen ion transport</keyword>
<name>A0ABT2BKX8_9BURK</name>
<dbReference type="RefSeq" id="WP_258856214.1">
    <property type="nucleotide sequence ID" value="NZ_JANUGV010000002.1"/>
</dbReference>
<organism evidence="15 16">
    <name type="scientific">Massilia solisilvae</name>
    <dbReference type="NCBI Taxonomy" id="1811225"/>
    <lineage>
        <taxon>Bacteria</taxon>
        <taxon>Pseudomonadati</taxon>
        <taxon>Pseudomonadota</taxon>
        <taxon>Betaproteobacteria</taxon>
        <taxon>Burkholderiales</taxon>
        <taxon>Oxalobacteraceae</taxon>
        <taxon>Telluria group</taxon>
        <taxon>Massilia</taxon>
    </lineage>
</organism>
<dbReference type="InterPro" id="IPR036771">
    <property type="entry name" value="ATPsynth_dsu/esu_N"/>
</dbReference>
<comment type="subunit">
    <text evidence="4 10 11">F-type ATPases have 2 components, CF(1) - the catalytic core - and CF(0) - the membrane proton channel. CF(1) has five subunits: alpha(3), beta(3), gamma(1), delta(1), epsilon(1). CF(0) has three main subunits: a, b and c.</text>
</comment>
<dbReference type="PANTHER" id="PTHR13822:SF10">
    <property type="entry name" value="ATP SYNTHASE EPSILON CHAIN, CHLOROPLASTIC"/>
    <property type="match status" value="1"/>
</dbReference>
<evidence type="ECO:0000256" key="12">
    <source>
        <dbReference type="SAM" id="Coils"/>
    </source>
</evidence>
<accession>A0ABT2BKX8</accession>
<keyword evidence="7 10" id="KW-0472">Membrane</keyword>
<dbReference type="Gene3D" id="2.60.15.10">
    <property type="entry name" value="F0F1 ATP synthase delta/epsilon subunit, N-terminal"/>
    <property type="match status" value="1"/>
</dbReference>
<dbReference type="SUPFAM" id="SSF51344">
    <property type="entry name" value="Epsilon subunit of F1F0-ATP synthase N-terminal domain"/>
    <property type="match status" value="1"/>
</dbReference>
<keyword evidence="9 10" id="KW-0066">ATP synthesis</keyword>
<protein>
    <recommendedName>
        <fullName evidence="10">ATP synthase epsilon chain</fullName>
    </recommendedName>
    <alternativeName>
        <fullName evidence="10">ATP synthase F1 sector epsilon subunit</fullName>
    </alternativeName>
    <alternativeName>
        <fullName evidence="10">F-ATPase epsilon subunit</fullName>
    </alternativeName>
</protein>
<feature type="domain" description="ATP synthase F1 complex delta/epsilon subunit N-terminal" evidence="14">
    <location>
        <begin position="8"/>
        <end position="88"/>
    </location>
</feature>
<evidence type="ECO:0000256" key="10">
    <source>
        <dbReference type="HAMAP-Rule" id="MF_00530"/>
    </source>
</evidence>
<keyword evidence="10" id="KW-1003">Cell membrane</keyword>
<comment type="function">
    <text evidence="1 10">Produces ATP from ADP in the presence of a proton gradient across the membrane.</text>
</comment>
<dbReference type="Gene3D" id="1.20.5.440">
    <property type="entry name" value="ATP synthase delta/epsilon subunit, C-terminal domain"/>
    <property type="match status" value="1"/>
</dbReference>
<sequence length="144" mass="15481">MATEARTLHVDVVSAEEEIFSGDAEFVALPGEAGELGIYPMHTPLITRIRPGSVRIKLAGSGEEELVFVAGGILDVQPTAVTVLAETAIRGRDLDEAKANEARKQAEETLANRTATVDYAKAQAELAEAIAQLAAISRLRERRR</sequence>
<dbReference type="HAMAP" id="MF_00530">
    <property type="entry name" value="ATP_synth_epsil_bac"/>
    <property type="match status" value="1"/>
</dbReference>
<evidence type="ECO:0000256" key="6">
    <source>
        <dbReference type="ARBA" id="ARBA00023065"/>
    </source>
</evidence>
<proteinExistence type="inferred from homology"/>
<reference evidence="15 16" key="1">
    <citation type="submission" date="2022-08" db="EMBL/GenBank/DDBJ databases">
        <title>Reclassification of Massilia species as members of the genera Telluria, Duganella, Pseudoduganella, Mokoshia gen. nov. and Zemynaea gen. nov. using orthogonal and non-orthogonal genome-based approaches.</title>
        <authorList>
            <person name="Bowman J.P."/>
        </authorList>
    </citation>
    <scope>NUCLEOTIDE SEQUENCE [LARGE SCALE GENOMIC DNA]</scope>
    <source>
        <strain evidence="15 16">JCM 31607</strain>
    </source>
</reference>
<feature type="coiled-coil region" evidence="12">
    <location>
        <begin position="112"/>
        <end position="139"/>
    </location>
</feature>
<dbReference type="PANTHER" id="PTHR13822">
    <property type="entry name" value="ATP SYNTHASE DELTA/EPSILON CHAIN"/>
    <property type="match status" value="1"/>
</dbReference>
<evidence type="ECO:0000256" key="5">
    <source>
        <dbReference type="ARBA" id="ARBA00022448"/>
    </source>
</evidence>
<keyword evidence="5 10" id="KW-0813">Transport</keyword>
<comment type="similarity">
    <text evidence="3 10 11">Belongs to the ATPase epsilon chain family.</text>
</comment>
<evidence type="ECO:0000256" key="3">
    <source>
        <dbReference type="ARBA" id="ARBA00005712"/>
    </source>
</evidence>
<evidence type="ECO:0000256" key="7">
    <source>
        <dbReference type="ARBA" id="ARBA00023136"/>
    </source>
</evidence>